<keyword evidence="4" id="KW-1185">Reference proteome</keyword>
<organism evidence="3 4">
    <name type="scientific">Rubellimicrobium rubrum</name>
    <dbReference type="NCBI Taxonomy" id="2585369"/>
    <lineage>
        <taxon>Bacteria</taxon>
        <taxon>Pseudomonadati</taxon>
        <taxon>Pseudomonadota</taxon>
        <taxon>Alphaproteobacteria</taxon>
        <taxon>Rhodobacterales</taxon>
        <taxon>Roseobacteraceae</taxon>
        <taxon>Rubellimicrobium</taxon>
    </lineage>
</organism>
<dbReference type="Pfam" id="PF03413">
    <property type="entry name" value="PepSY"/>
    <property type="match status" value="1"/>
</dbReference>
<gene>
    <name evidence="3" type="ORF">FHG66_13660</name>
</gene>
<keyword evidence="1" id="KW-0732">Signal</keyword>
<dbReference type="EMBL" id="VDFU01000016">
    <property type="protein sequence ID" value="TNC48619.1"/>
    <property type="molecule type" value="Genomic_DNA"/>
</dbReference>
<evidence type="ECO:0000313" key="3">
    <source>
        <dbReference type="EMBL" id="TNC48619.1"/>
    </source>
</evidence>
<dbReference type="Proteomes" id="UP000305887">
    <property type="component" value="Unassembled WGS sequence"/>
</dbReference>
<accession>A0A5C4MVS9</accession>
<dbReference type="OrthoDB" id="7856745at2"/>
<feature type="domain" description="PepSY" evidence="2">
    <location>
        <begin position="49"/>
        <end position="95"/>
    </location>
</feature>
<reference evidence="3 4" key="1">
    <citation type="submission" date="2019-06" db="EMBL/GenBank/DDBJ databases">
        <title>YIM 131921 draft genome.</title>
        <authorList>
            <person name="Jiang L."/>
        </authorList>
    </citation>
    <scope>NUCLEOTIDE SEQUENCE [LARGE SCALE GENOMIC DNA]</scope>
    <source>
        <strain evidence="3 4">YIM 131921</strain>
    </source>
</reference>
<dbReference type="AlphaFoldDB" id="A0A5C4MVS9"/>
<evidence type="ECO:0000256" key="1">
    <source>
        <dbReference type="SAM" id="SignalP"/>
    </source>
</evidence>
<proteinExistence type="predicted"/>
<evidence type="ECO:0000259" key="2">
    <source>
        <dbReference type="Pfam" id="PF03413"/>
    </source>
</evidence>
<sequence>MRALPLTLVLLLAPTVPSADTHDADLARAAVERGEILPLSAILPDLEARWGGQVLDVEIDEEAGLRVYELEILTADGRLLEVEVNAVTGELIDVEAEAEDDVDDATEGGSD</sequence>
<comment type="caution">
    <text evidence="3">The sequence shown here is derived from an EMBL/GenBank/DDBJ whole genome shotgun (WGS) entry which is preliminary data.</text>
</comment>
<feature type="signal peptide" evidence="1">
    <location>
        <begin position="1"/>
        <end position="19"/>
    </location>
</feature>
<evidence type="ECO:0000313" key="4">
    <source>
        <dbReference type="Proteomes" id="UP000305887"/>
    </source>
</evidence>
<dbReference type="InterPro" id="IPR025711">
    <property type="entry name" value="PepSY"/>
</dbReference>
<name>A0A5C4MVS9_9RHOB</name>
<dbReference type="Gene3D" id="3.10.450.40">
    <property type="match status" value="1"/>
</dbReference>
<protein>
    <submittedName>
        <fullName evidence="3">Peptidase</fullName>
    </submittedName>
</protein>
<feature type="chain" id="PRO_5022932824" evidence="1">
    <location>
        <begin position="20"/>
        <end position="111"/>
    </location>
</feature>